<keyword evidence="1" id="KW-0479">Metal-binding</keyword>
<dbReference type="InterPro" id="IPR011051">
    <property type="entry name" value="RmlC_Cupin_sf"/>
</dbReference>
<dbReference type="Proteomes" id="UP001156694">
    <property type="component" value="Unassembled WGS sequence"/>
</dbReference>
<feature type="domain" description="Cupin type-2" evidence="2">
    <location>
        <begin position="46"/>
        <end position="117"/>
    </location>
</feature>
<dbReference type="Gene3D" id="2.60.120.10">
    <property type="entry name" value="Jelly Rolls"/>
    <property type="match status" value="1"/>
</dbReference>
<reference evidence="4" key="1">
    <citation type="journal article" date="2019" name="Int. J. Syst. Evol. Microbiol.">
        <title>The Global Catalogue of Microorganisms (GCM) 10K type strain sequencing project: providing services to taxonomists for standard genome sequencing and annotation.</title>
        <authorList>
            <consortium name="The Broad Institute Genomics Platform"/>
            <consortium name="The Broad Institute Genome Sequencing Center for Infectious Disease"/>
            <person name="Wu L."/>
            <person name="Ma J."/>
        </authorList>
    </citation>
    <scope>NUCLEOTIDE SEQUENCE [LARGE SCALE GENOMIC DNA]</scope>
    <source>
        <strain evidence="4">NBRC 110140</strain>
    </source>
</reference>
<dbReference type="PANTHER" id="PTHR35848">
    <property type="entry name" value="OXALATE-BINDING PROTEIN"/>
    <property type="match status" value="1"/>
</dbReference>
<gene>
    <name evidence="3" type="ORF">GCM10007939_01080</name>
</gene>
<dbReference type="SUPFAM" id="SSF51182">
    <property type="entry name" value="RmlC-like cupins"/>
    <property type="match status" value="1"/>
</dbReference>
<dbReference type="InterPro" id="IPR014710">
    <property type="entry name" value="RmlC-like_jellyroll"/>
</dbReference>
<evidence type="ECO:0000313" key="3">
    <source>
        <dbReference type="EMBL" id="GLQ33825.1"/>
    </source>
</evidence>
<dbReference type="RefSeq" id="WP_284375106.1">
    <property type="nucleotide sequence ID" value="NZ_BSNN01000001.1"/>
</dbReference>
<accession>A0ABQ5VR65</accession>
<organism evidence="3 4">
    <name type="scientific">Amylibacter marinus</name>
    <dbReference type="NCBI Taxonomy" id="1475483"/>
    <lineage>
        <taxon>Bacteria</taxon>
        <taxon>Pseudomonadati</taxon>
        <taxon>Pseudomonadota</taxon>
        <taxon>Alphaproteobacteria</taxon>
        <taxon>Rhodobacterales</taxon>
        <taxon>Paracoccaceae</taxon>
        <taxon>Amylibacter</taxon>
    </lineage>
</organism>
<evidence type="ECO:0000259" key="2">
    <source>
        <dbReference type="Pfam" id="PF07883"/>
    </source>
</evidence>
<evidence type="ECO:0000313" key="4">
    <source>
        <dbReference type="Proteomes" id="UP001156694"/>
    </source>
</evidence>
<dbReference type="InterPro" id="IPR051610">
    <property type="entry name" value="GPI/OXD"/>
</dbReference>
<dbReference type="CDD" id="cd02224">
    <property type="entry name" value="cupin_SPO2919-like"/>
    <property type="match status" value="1"/>
</dbReference>
<proteinExistence type="predicted"/>
<dbReference type="Pfam" id="PF07883">
    <property type="entry name" value="Cupin_2"/>
    <property type="match status" value="1"/>
</dbReference>
<keyword evidence="4" id="KW-1185">Reference proteome</keyword>
<dbReference type="InterPro" id="IPR013096">
    <property type="entry name" value="Cupin_2"/>
</dbReference>
<dbReference type="EMBL" id="BSNN01000001">
    <property type="protein sequence ID" value="GLQ33825.1"/>
    <property type="molecule type" value="Genomic_DNA"/>
</dbReference>
<dbReference type="PANTHER" id="PTHR35848:SF9">
    <property type="entry name" value="SLL1358 PROTEIN"/>
    <property type="match status" value="1"/>
</dbReference>
<protein>
    <submittedName>
        <fullName evidence="3">Transcriptional regulator</fullName>
    </submittedName>
</protein>
<evidence type="ECO:0000256" key="1">
    <source>
        <dbReference type="ARBA" id="ARBA00022723"/>
    </source>
</evidence>
<sequence length="152" mass="16537">MPKIDLSTVPVKTGSVYPAPYDAEMEGRSSLRIGDAGGMSQFGANLVTLNPGAKSSLRHWHQYEDELVMVTEGFLTLVEDSGSVVLTAGEFAAFPAGVKNGHHFVNHSETKAAFLVIGARERDEYVEYSDVDMKATAQNGNYVFTRKDGSEF</sequence>
<name>A0ABQ5VR65_9RHOB</name>
<comment type="caution">
    <text evidence="3">The sequence shown here is derived from an EMBL/GenBank/DDBJ whole genome shotgun (WGS) entry which is preliminary data.</text>
</comment>